<dbReference type="PANTHER" id="PTHR43280">
    <property type="entry name" value="ARAC-FAMILY TRANSCRIPTIONAL REGULATOR"/>
    <property type="match status" value="1"/>
</dbReference>
<keyword evidence="3" id="KW-0804">Transcription</keyword>
<proteinExistence type="predicted"/>
<dbReference type="PANTHER" id="PTHR43280:SF2">
    <property type="entry name" value="HTH-TYPE TRANSCRIPTIONAL REGULATOR EXSA"/>
    <property type="match status" value="1"/>
</dbReference>
<evidence type="ECO:0000313" key="5">
    <source>
        <dbReference type="EMBL" id="MPN13023.1"/>
    </source>
</evidence>
<dbReference type="AlphaFoldDB" id="A0A645FLE1"/>
<evidence type="ECO:0000256" key="2">
    <source>
        <dbReference type="ARBA" id="ARBA00023125"/>
    </source>
</evidence>
<organism evidence="5">
    <name type="scientific">bioreactor metagenome</name>
    <dbReference type="NCBI Taxonomy" id="1076179"/>
    <lineage>
        <taxon>unclassified sequences</taxon>
        <taxon>metagenomes</taxon>
        <taxon>ecological metagenomes</taxon>
    </lineage>
</organism>
<accession>A0A645FLE1</accession>
<gene>
    <name evidence="5" type="primary">rhaR_153</name>
    <name evidence="5" type="ORF">SDC9_160343</name>
</gene>
<protein>
    <submittedName>
        <fullName evidence="5">HTH-type transcriptional activator RhaR</fullName>
    </submittedName>
</protein>
<feature type="domain" description="HTH araC/xylS-type" evidence="4">
    <location>
        <begin position="86"/>
        <end position="184"/>
    </location>
</feature>
<dbReference type="PROSITE" id="PS01124">
    <property type="entry name" value="HTH_ARAC_FAMILY_2"/>
    <property type="match status" value="1"/>
</dbReference>
<evidence type="ECO:0000256" key="1">
    <source>
        <dbReference type="ARBA" id="ARBA00023015"/>
    </source>
</evidence>
<sequence>MPGFNAFFLFEPTYRRRHRFQSRLHMTPDALLPVMALLQQMTAEIRREDPGFDLILLSKVLEIFVFLSREYTANRNPMARSLCRLGEVITRLENEYKQDWTIARIARIAAMAPSTLLPVFKSVTGRSPIDYLLQVRLGKAAERLLKTEASIAEIAAECGFPDSNYFSRQFRRHYHCSPRDYRNRKPRA</sequence>
<dbReference type="InterPro" id="IPR009057">
    <property type="entry name" value="Homeodomain-like_sf"/>
</dbReference>
<dbReference type="InterPro" id="IPR020449">
    <property type="entry name" value="Tscrpt_reg_AraC-type_HTH"/>
</dbReference>
<dbReference type="Gene3D" id="1.10.10.60">
    <property type="entry name" value="Homeodomain-like"/>
    <property type="match status" value="2"/>
</dbReference>
<dbReference type="Pfam" id="PF12833">
    <property type="entry name" value="HTH_18"/>
    <property type="match status" value="1"/>
</dbReference>
<dbReference type="GO" id="GO:0003700">
    <property type="term" value="F:DNA-binding transcription factor activity"/>
    <property type="evidence" value="ECO:0007669"/>
    <property type="project" value="InterPro"/>
</dbReference>
<comment type="caution">
    <text evidence="5">The sequence shown here is derived from an EMBL/GenBank/DDBJ whole genome shotgun (WGS) entry which is preliminary data.</text>
</comment>
<dbReference type="SUPFAM" id="SSF46689">
    <property type="entry name" value="Homeodomain-like"/>
    <property type="match status" value="2"/>
</dbReference>
<evidence type="ECO:0000259" key="4">
    <source>
        <dbReference type="PROSITE" id="PS01124"/>
    </source>
</evidence>
<name>A0A645FLE1_9ZZZZ</name>
<keyword evidence="2" id="KW-0238">DNA-binding</keyword>
<dbReference type="SMART" id="SM00342">
    <property type="entry name" value="HTH_ARAC"/>
    <property type="match status" value="1"/>
</dbReference>
<keyword evidence="1" id="KW-0805">Transcription regulation</keyword>
<dbReference type="GO" id="GO:0043565">
    <property type="term" value="F:sequence-specific DNA binding"/>
    <property type="evidence" value="ECO:0007669"/>
    <property type="project" value="InterPro"/>
</dbReference>
<dbReference type="InterPro" id="IPR018060">
    <property type="entry name" value="HTH_AraC"/>
</dbReference>
<dbReference type="EMBL" id="VSSQ01059468">
    <property type="protein sequence ID" value="MPN13023.1"/>
    <property type="molecule type" value="Genomic_DNA"/>
</dbReference>
<reference evidence="5" key="1">
    <citation type="submission" date="2019-08" db="EMBL/GenBank/DDBJ databases">
        <authorList>
            <person name="Kucharzyk K."/>
            <person name="Murdoch R.W."/>
            <person name="Higgins S."/>
            <person name="Loffler F."/>
        </authorList>
    </citation>
    <scope>NUCLEOTIDE SEQUENCE</scope>
</reference>
<dbReference type="PRINTS" id="PR00032">
    <property type="entry name" value="HTHARAC"/>
</dbReference>
<evidence type="ECO:0000256" key="3">
    <source>
        <dbReference type="ARBA" id="ARBA00023163"/>
    </source>
</evidence>